<evidence type="ECO:0000313" key="1">
    <source>
        <dbReference type="EMBL" id="QOR57650.1"/>
    </source>
</evidence>
<name>A0A7M1RXC1_9CAUD</name>
<proteinExistence type="predicted"/>
<dbReference type="RefSeq" id="YP_010113290.1">
    <property type="nucleotide sequence ID" value="NC_055901.1"/>
</dbReference>
<sequence>MKKSRLIGTRLIDHIDYPKVPNICIFNNPNDTKETMFREGDILDANSIIQLCKDIKPSDVSNYVSHKELQVVIDNVNNVSNITNTLSDSINDVKSNLDNINTLINTINTKIPDLYTRISEVAVNTYLNDASIRTLRTDVGAAANKANDAYDVTQSNLLYMHLINSELITARGDITKLKTKDTELDAKIISINTEVSTINNSINALYIDVSTAQDDINTIKKTIATVLSSVASALADICELQDINLLFNQHFTYTINCDEQVTAYIAVSMCKDAILANKALLKTLRHAYIKFNRSDGSVTGFGEYFGDKLESTKNSINYVSAYIFDSAERREHLDYLILIG</sequence>
<keyword evidence="2" id="KW-1185">Reference proteome</keyword>
<organism evidence="1 2">
    <name type="scientific">uncultured phage cr130_1</name>
    <dbReference type="NCBI Taxonomy" id="2772092"/>
    <lineage>
        <taxon>Viruses</taxon>
        <taxon>Duplodnaviria</taxon>
        <taxon>Heunggongvirae</taxon>
        <taxon>Uroviricota</taxon>
        <taxon>Caudoviricetes</taxon>
        <taxon>Crassvirales</taxon>
        <taxon>Suoliviridae</taxon>
        <taxon>Oafivirinae</taxon>
        <taxon>Chuhaivirus</taxon>
        <taxon>Chuhaivirus simiae</taxon>
    </lineage>
</organism>
<dbReference type="GeneID" id="65131803"/>
<reference evidence="1 2" key="1">
    <citation type="submission" date="2020-07" db="EMBL/GenBank/DDBJ databases">
        <title>Taxonomic proposal: Crassvirales, a new order of highly abundant and diverse bacterial viruses.</title>
        <authorList>
            <person name="Shkoporov A.N."/>
            <person name="Stockdale S.R."/>
            <person name="Guerin E."/>
            <person name="Ross R.P."/>
            <person name="Hill C."/>
        </authorList>
    </citation>
    <scope>NUCLEOTIDE SEQUENCE [LARGE SCALE GENOMIC DNA]</scope>
</reference>
<accession>A0A7M1RXC1</accession>
<evidence type="ECO:0000313" key="2">
    <source>
        <dbReference type="Proteomes" id="UP000594028"/>
    </source>
</evidence>
<dbReference type="Proteomes" id="UP000594028">
    <property type="component" value="Segment"/>
</dbReference>
<dbReference type="EMBL" id="MT774408">
    <property type="protein sequence ID" value="QOR57650.1"/>
    <property type="molecule type" value="Genomic_DNA"/>
</dbReference>
<dbReference type="Gene3D" id="1.10.287.1490">
    <property type="match status" value="1"/>
</dbReference>
<dbReference type="KEGG" id="vg:65131803"/>
<protein>
    <submittedName>
        <fullName evidence="1">Uncharacterized protein</fullName>
    </submittedName>
</protein>